<accession>A0ABT2PPP5</accession>
<keyword evidence="2" id="KW-1185">Reference proteome</keyword>
<gene>
    <name evidence="1" type="ORF">N0K08_17420</name>
</gene>
<sequence>MANRISRTGGVVPRPRTITDKTLAAALLPGTFVLVGATQLTQATAVGGGRLAVLGDRDFYSSLGIGGATDPLMTPYKAGETGVAYLPKPDDEFLCAMAAGTYTYGQELTVGAAGRLTAAVATGVVVAHFDQPGKTVAAGELADVVIANSYTKP</sequence>
<name>A0ABT2PPP5_9BURK</name>
<reference evidence="1 2" key="1">
    <citation type="submission" date="2022-09" db="EMBL/GenBank/DDBJ databases">
        <title>Draft genome of isolate Be4.</title>
        <authorList>
            <person name="Sanchez-Castro I."/>
            <person name="Martinez-Rodriguez P."/>
            <person name="Descostes M."/>
            <person name="Merroun M."/>
        </authorList>
    </citation>
    <scope>NUCLEOTIDE SEQUENCE [LARGE SCALE GENOMIC DNA]</scope>
    <source>
        <strain evidence="1 2">Be4</strain>
    </source>
</reference>
<protein>
    <submittedName>
        <fullName evidence="1">Uncharacterized protein</fullName>
    </submittedName>
</protein>
<comment type="caution">
    <text evidence="1">The sequence shown here is derived from an EMBL/GenBank/DDBJ whole genome shotgun (WGS) entry which is preliminary data.</text>
</comment>
<organism evidence="1 2">
    <name type="scientific">Acidovorax bellezanensis</name>
    <dbReference type="NCBI Taxonomy" id="2976702"/>
    <lineage>
        <taxon>Bacteria</taxon>
        <taxon>Pseudomonadati</taxon>
        <taxon>Pseudomonadota</taxon>
        <taxon>Betaproteobacteria</taxon>
        <taxon>Burkholderiales</taxon>
        <taxon>Comamonadaceae</taxon>
        <taxon>Acidovorax</taxon>
    </lineage>
</organism>
<evidence type="ECO:0000313" key="2">
    <source>
        <dbReference type="Proteomes" id="UP001525968"/>
    </source>
</evidence>
<dbReference type="Proteomes" id="UP001525968">
    <property type="component" value="Unassembled WGS sequence"/>
</dbReference>
<dbReference type="RefSeq" id="WP_261501673.1">
    <property type="nucleotide sequence ID" value="NZ_JAODYH010000008.1"/>
</dbReference>
<proteinExistence type="predicted"/>
<evidence type="ECO:0000313" key="1">
    <source>
        <dbReference type="EMBL" id="MCT9812426.1"/>
    </source>
</evidence>
<dbReference type="EMBL" id="JAODYH010000008">
    <property type="protein sequence ID" value="MCT9812426.1"/>
    <property type="molecule type" value="Genomic_DNA"/>
</dbReference>